<name>A0A9P0MA21_ACAOB</name>
<accession>A0A9P0MA21</accession>
<feature type="region of interest" description="Disordered" evidence="1">
    <location>
        <begin position="374"/>
        <end position="410"/>
    </location>
</feature>
<organism evidence="2 3">
    <name type="scientific">Acanthoscelides obtectus</name>
    <name type="common">Bean weevil</name>
    <name type="synonym">Bruchus obtectus</name>
    <dbReference type="NCBI Taxonomy" id="200917"/>
    <lineage>
        <taxon>Eukaryota</taxon>
        <taxon>Metazoa</taxon>
        <taxon>Ecdysozoa</taxon>
        <taxon>Arthropoda</taxon>
        <taxon>Hexapoda</taxon>
        <taxon>Insecta</taxon>
        <taxon>Pterygota</taxon>
        <taxon>Neoptera</taxon>
        <taxon>Endopterygota</taxon>
        <taxon>Coleoptera</taxon>
        <taxon>Polyphaga</taxon>
        <taxon>Cucujiformia</taxon>
        <taxon>Chrysomeloidea</taxon>
        <taxon>Chrysomelidae</taxon>
        <taxon>Bruchinae</taxon>
        <taxon>Bruchini</taxon>
        <taxon>Acanthoscelides</taxon>
    </lineage>
</organism>
<feature type="region of interest" description="Disordered" evidence="1">
    <location>
        <begin position="334"/>
        <end position="360"/>
    </location>
</feature>
<dbReference type="PANTHER" id="PTHR34239">
    <property type="entry name" value="APPLE DOMAIN-CONTAINING PROTEIN"/>
    <property type="match status" value="1"/>
</dbReference>
<feature type="compositionally biased region" description="Basic residues" evidence="1">
    <location>
        <begin position="400"/>
        <end position="410"/>
    </location>
</feature>
<dbReference type="EMBL" id="CAKOFQ010008526">
    <property type="protein sequence ID" value="CAH2014631.1"/>
    <property type="molecule type" value="Genomic_DNA"/>
</dbReference>
<sequence>MPKPQYTQKFRDAWLKDPSLKEWLLVIDSTLGREAKCKFCSKIITSHYADLKSHAWENTRERPSRKDKQRTIEDLRNRLRENTSTVRRVSNSPTSVRSHPTNAPRERRASNSPTNRQDASRASYNSVSVVSPASRTRLAIHKDSGDSDTLVLQEETVVQDTEGAGDHLPECMEGALDSGAGPRERKYGTAPRSALASHNFPTLNPPKINSEVIHILSQGYVKRDQSQTRYQLLVAKTTSALGKCFNYVIEEINNNPESDLNKHLLPHLADAGSLTTRLLYEISMMRRDYIAQVLSKSVKETVKDTTPGEYLYGSDLGEKIKTAKIMEKTGNDLRSDSYYKNKAGPSGIKRGGGTTLSGSVTPPKVLALHIETSYHTSLNRQHPPRQSRRDTGSRKGQASKQRRLPVNRYR</sequence>
<protein>
    <submittedName>
        <fullName evidence="2">Uncharacterized protein</fullName>
    </submittedName>
</protein>
<feature type="region of interest" description="Disordered" evidence="1">
    <location>
        <begin position="57"/>
        <end position="128"/>
    </location>
</feature>
<dbReference type="Proteomes" id="UP001152888">
    <property type="component" value="Unassembled WGS sequence"/>
</dbReference>
<evidence type="ECO:0000313" key="3">
    <source>
        <dbReference type="Proteomes" id="UP001152888"/>
    </source>
</evidence>
<feature type="compositionally biased region" description="Polar residues" evidence="1">
    <location>
        <begin position="110"/>
        <end position="128"/>
    </location>
</feature>
<comment type="caution">
    <text evidence="2">The sequence shown here is derived from an EMBL/GenBank/DDBJ whole genome shotgun (WGS) entry which is preliminary data.</text>
</comment>
<feature type="compositionally biased region" description="Basic and acidic residues" evidence="1">
    <location>
        <begin position="57"/>
        <end position="81"/>
    </location>
</feature>
<feature type="compositionally biased region" description="Polar residues" evidence="1">
    <location>
        <begin position="82"/>
        <end position="101"/>
    </location>
</feature>
<reference evidence="2" key="1">
    <citation type="submission" date="2022-03" db="EMBL/GenBank/DDBJ databases">
        <authorList>
            <person name="Sayadi A."/>
        </authorList>
    </citation>
    <scope>NUCLEOTIDE SEQUENCE</scope>
</reference>
<evidence type="ECO:0000256" key="1">
    <source>
        <dbReference type="SAM" id="MobiDB-lite"/>
    </source>
</evidence>
<gene>
    <name evidence="2" type="ORF">ACAOBT_LOCUS34244</name>
</gene>
<dbReference type="AlphaFoldDB" id="A0A9P0MA21"/>
<evidence type="ECO:0000313" key="2">
    <source>
        <dbReference type="EMBL" id="CAH2014631.1"/>
    </source>
</evidence>
<dbReference type="PANTHER" id="PTHR34239:SF2">
    <property type="entry name" value="TRANSPOSABLE ELEMENT P TRANSPOSASE_THAP9 CONSERVED DOMAIN-CONTAINING PROTEIN"/>
    <property type="match status" value="1"/>
</dbReference>
<keyword evidence="3" id="KW-1185">Reference proteome</keyword>
<dbReference type="OrthoDB" id="6783029at2759"/>
<feature type="region of interest" description="Disordered" evidence="1">
    <location>
        <begin position="178"/>
        <end position="202"/>
    </location>
</feature>
<proteinExistence type="predicted"/>